<gene>
    <name evidence="1" type="ORF">K1T71_013190</name>
</gene>
<organism evidence="1 2">
    <name type="scientific">Dendrolimus kikuchii</name>
    <dbReference type="NCBI Taxonomy" id="765133"/>
    <lineage>
        <taxon>Eukaryota</taxon>
        <taxon>Metazoa</taxon>
        <taxon>Ecdysozoa</taxon>
        <taxon>Arthropoda</taxon>
        <taxon>Hexapoda</taxon>
        <taxon>Insecta</taxon>
        <taxon>Pterygota</taxon>
        <taxon>Neoptera</taxon>
        <taxon>Endopterygota</taxon>
        <taxon>Lepidoptera</taxon>
        <taxon>Glossata</taxon>
        <taxon>Ditrysia</taxon>
        <taxon>Bombycoidea</taxon>
        <taxon>Lasiocampidae</taxon>
        <taxon>Dendrolimus</taxon>
    </lineage>
</organism>
<dbReference type="Proteomes" id="UP000824533">
    <property type="component" value="Linkage Group LG24"/>
</dbReference>
<reference evidence="1 2" key="1">
    <citation type="journal article" date="2021" name="Front. Genet.">
        <title>Chromosome-Level Genome Assembly Reveals Significant Gene Expansion in the Toll and IMD Signaling Pathways of Dendrolimus kikuchii.</title>
        <authorList>
            <person name="Zhou J."/>
            <person name="Wu P."/>
            <person name="Xiong Z."/>
            <person name="Liu N."/>
            <person name="Zhao N."/>
            <person name="Ji M."/>
            <person name="Qiu Y."/>
            <person name="Yang B."/>
        </authorList>
    </citation>
    <scope>NUCLEOTIDE SEQUENCE [LARGE SCALE GENOMIC DNA]</scope>
    <source>
        <strain evidence="1">Ann1</strain>
    </source>
</reference>
<accession>A0ACC1CJD6</accession>
<keyword evidence="2" id="KW-1185">Reference proteome</keyword>
<dbReference type="EMBL" id="CM034410">
    <property type="protein sequence ID" value="KAJ0171640.1"/>
    <property type="molecule type" value="Genomic_DNA"/>
</dbReference>
<comment type="caution">
    <text evidence="1">The sequence shown here is derived from an EMBL/GenBank/DDBJ whole genome shotgun (WGS) entry which is preliminary data.</text>
</comment>
<protein>
    <submittedName>
        <fullName evidence="1">Uncharacterized protein</fullName>
    </submittedName>
</protein>
<evidence type="ECO:0000313" key="2">
    <source>
        <dbReference type="Proteomes" id="UP000824533"/>
    </source>
</evidence>
<name>A0ACC1CJD6_9NEOP</name>
<evidence type="ECO:0000313" key="1">
    <source>
        <dbReference type="EMBL" id="KAJ0171640.1"/>
    </source>
</evidence>
<sequence>MARGPNLFSAVVSVTIKLLDIQEGLLQVYATHRHDGAVVLGAGAVGGRDRCRRPGHELFLVLLLQVPAPEVKV</sequence>
<proteinExistence type="predicted"/>